<evidence type="ECO:0000313" key="3">
    <source>
        <dbReference type="EMBL" id="MCT8337480.1"/>
    </source>
</evidence>
<dbReference type="InterPro" id="IPR012859">
    <property type="entry name" value="Pilin_N_archaeal"/>
</dbReference>
<feature type="transmembrane region" description="Helical" evidence="1">
    <location>
        <begin position="20"/>
        <end position="42"/>
    </location>
</feature>
<proteinExistence type="predicted"/>
<organism evidence="3 4">
    <name type="scientific">Methanoculleus formosensis</name>
    <dbReference type="NCBI Taxonomy" id="2590886"/>
    <lineage>
        <taxon>Archaea</taxon>
        <taxon>Methanobacteriati</taxon>
        <taxon>Methanobacteriota</taxon>
        <taxon>Stenosarchaea group</taxon>
        <taxon>Methanomicrobia</taxon>
        <taxon>Methanomicrobiales</taxon>
        <taxon>Methanomicrobiaceae</taxon>
        <taxon>Methanoculleus</taxon>
    </lineage>
</organism>
<evidence type="ECO:0000256" key="1">
    <source>
        <dbReference type="SAM" id="Phobius"/>
    </source>
</evidence>
<dbReference type="RefSeq" id="WP_261597584.1">
    <property type="nucleotide sequence ID" value="NZ_VHLL01000004.1"/>
</dbReference>
<keyword evidence="1" id="KW-0472">Membrane</keyword>
<reference evidence="3" key="1">
    <citation type="submission" date="2019-06" db="EMBL/GenBank/DDBJ databases">
        <title>Methanoculleus strain from Tamsui River, Taipei, Taiwan.</title>
        <authorList>
            <person name="You Y.-T."/>
            <person name="Chen S.-C."/>
            <person name="Lai S.-J."/>
            <person name="Lee Y.-C."/>
            <person name="Lai M.-C."/>
        </authorList>
    </citation>
    <scope>NUCLEOTIDE SEQUENCE</scope>
    <source>
        <strain evidence="3">Afa-1</strain>
    </source>
</reference>
<keyword evidence="1" id="KW-1133">Transmembrane helix</keyword>
<dbReference type="AlphaFoldDB" id="A0A9E4ZN75"/>
<keyword evidence="1" id="KW-0812">Transmembrane</keyword>
<comment type="caution">
    <text evidence="3">The sequence shown here is derived from an EMBL/GenBank/DDBJ whole genome shotgun (WGS) entry which is preliminary data.</text>
</comment>
<accession>A0A9E4ZN75</accession>
<dbReference type="EMBL" id="VHLL01000004">
    <property type="protein sequence ID" value="MCT8337480.1"/>
    <property type="molecule type" value="Genomic_DNA"/>
</dbReference>
<keyword evidence="4" id="KW-1185">Reference proteome</keyword>
<protein>
    <submittedName>
        <fullName evidence="3">Type IV pilin</fullName>
    </submittedName>
</protein>
<evidence type="ECO:0000313" key="4">
    <source>
        <dbReference type="Proteomes" id="UP001065682"/>
    </source>
</evidence>
<name>A0A9E4ZN75_9EURY</name>
<sequence>MEDVRRPGGWVHPEGGVSEVLSAILMVAVAVILAAIVASLVFGIGMPEEPKTVAVTATRSGGNVTFMVHGGMNMDRVTEIRCWIGGVGEGNPNFTLDARAGATNTSSVPDATRVVIVGTSGDNKSWILLDKTL</sequence>
<dbReference type="InterPro" id="IPR013373">
    <property type="entry name" value="Flagellin/pilin_N_arc"/>
</dbReference>
<dbReference type="NCBIfam" id="TIGR02537">
    <property type="entry name" value="arch_flag_Nterm"/>
    <property type="match status" value="1"/>
</dbReference>
<feature type="domain" description="Archaeal Type IV pilin N-terminal" evidence="2">
    <location>
        <begin position="16"/>
        <end position="75"/>
    </location>
</feature>
<dbReference type="Proteomes" id="UP001065682">
    <property type="component" value="Unassembled WGS sequence"/>
</dbReference>
<gene>
    <name evidence="3" type="ORF">FKB36_08280</name>
</gene>
<dbReference type="Pfam" id="PF07790">
    <property type="entry name" value="Pilin_N"/>
    <property type="match status" value="1"/>
</dbReference>
<evidence type="ECO:0000259" key="2">
    <source>
        <dbReference type="Pfam" id="PF07790"/>
    </source>
</evidence>